<reference evidence="3 4" key="1">
    <citation type="submission" date="2014-01" db="EMBL/GenBank/DDBJ databases">
        <title>Genome sequence determination for a cystic fibrosis isolate, Inquilinus limosus.</title>
        <authorList>
            <person name="Pino M."/>
            <person name="Di Conza J."/>
            <person name="Gutkind G."/>
        </authorList>
    </citation>
    <scope>NUCLEOTIDE SEQUENCE [LARGE SCALE GENOMIC DNA]</scope>
    <source>
        <strain evidence="3 4">MP06</strain>
    </source>
</reference>
<dbReference type="PANTHER" id="PTHR30006">
    <property type="entry name" value="THIAMINE-BINDING PERIPLASMIC PROTEIN-RELATED"/>
    <property type="match status" value="1"/>
</dbReference>
<protein>
    <recommendedName>
        <fullName evidence="5">ABC transporter substrate-binding protein</fullName>
    </recommendedName>
</protein>
<dbReference type="EMBL" id="JANX01000040">
    <property type="protein sequence ID" value="KGM35230.1"/>
    <property type="molecule type" value="Genomic_DNA"/>
</dbReference>
<evidence type="ECO:0000313" key="4">
    <source>
        <dbReference type="Proteomes" id="UP000029995"/>
    </source>
</evidence>
<keyword evidence="1 2" id="KW-0732">Signal</keyword>
<organism evidence="3 4">
    <name type="scientific">Inquilinus limosus MP06</name>
    <dbReference type="NCBI Taxonomy" id="1398085"/>
    <lineage>
        <taxon>Bacteria</taxon>
        <taxon>Pseudomonadati</taxon>
        <taxon>Pseudomonadota</taxon>
        <taxon>Alphaproteobacteria</taxon>
        <taxon>Rhodospirillales</taxon>
        <taxon>Rhodospirillaceae</taxon>
        <taxon>Inquilinus</taxon>
    </lineage>
</organism>
<feature type="chain" id="PRO_5001960886" description="ABC transporter substrate-binding protein" evidence="2">
    <location>
        <begin position="28"/>
        <end position="348"/>
    </location>
</feature>
<dbReference type="RefSeq" id="WP_034832803.1">
    <property type="nucleotide sequence ID" value="NZ_JANX01000040.1"/>
</dbReference>
<sequence>MSRWKAGIAAFGIAVIATLSLSGVAAAESDPALIEAAKKEGTVTWASGLIVNQAVRPVAAAFEKKYGIQVQIATADNLLLRMTNEARAGKPTIDIFDNAGDTIAAMRAADLIVPYASPEAERYRPEHKDPEHYWASCCVFYYSTVINTDLVPPEEEPKTYQDLLAPKWKGKLAWSSNENFAGPPSFIGTILLSEGEADGMAYLEQLAKQDVVRVPGNARAVLDQVIVGQYPVAVVALIHHVAISGAQGAPVKWLKLGPLVGTAETVGLVKGAPHPNAAKLLFDFLLSEEGQLVLQQANYLPADPNVPAKVPELKPDAGGFTAVAILPQMNDEYLPKWLDLYKRLFVRG</sequence>
<accession>A0A0A0DB21</accession>
<name>A0A0A0DB21_9PROT</name>
<evidence type="ECO:0008006" key="5">
    <source>
        <dbReference type="Google" id="ProtNLM"/>
    </source>
</evidence>
<proteinExistence type="predicted"/>
<dbReference type="Gene3D" id="3.40.190.10">
    <property type="entry name" value="Periplasmic binding protein-like II"/>
    <property type="match status" value="2"/>
</dbReference>
<evidence type="ECO:0000313" key="3">
    <source>
        <dbReference type="EMBL" id="KGM35230.1"/>
    </source>
</evidence>
<comment type="caution">
    <text evidence="3">The sequence shown here is derived from an EMBL/GenBank/DDBJ whole genome shotgun (WGS) entry which is preliminary data.</text>
</comment>
<evidence type="ECO:0000256" key="2">
    <source>
        <dbReference type="SAM" id="SignalP"/>
    </source>
</evidence>
<dbReference type="AlphaFoldDB" id="A0A0A0DB21"/>
<dbReference type="OrthoDB" id="9766989at2"/>
<evidence type="ECO:0000256" key="1">
    <source>
        <dbReference type="ARBA" id="ARBA00022729"/>
    </source>
</evidence>
<feature type="signal peptide" evidence="2">
    <location>
        <begin position="1"/>
        <end position="27"/>
    </location>
</feature>
<dbReference type="PANTHER" id="PTHR30006:SF24">
    <property type="entry name" value="SLL0237 PROTEIN"/>
    <property type="match status" value="1"/>
</dbReference>
<dbReference type="Pfam" id="PF13343">
    <property type="entry name" value="SBP_bac_6"/>
    <property type="match status" value="1"/>
</dbReference>
<gene>
    <name evidence="3" type="ORF">P409_05665</name>
</gene>
<dbReference type="Proteomes" id="UP000029995">
    <property type="component" value="Unassembled WGS sequence"/>
</dbReference>
<dbReference type="SUPFAM" id="SSF53850">
    <property type="entry name" value="Periplasmic binding protein-like II"/>
    <property type="match status" value="1"/>
</dbReference>